<dbReference type="InterPro" id="IPR028081">
    <property type="entry name" value="Leu-bd"/>
</dbReference>
<sequence>MRALAILAPLVLAAMPAMAQDAAPAREPLIGIAAPLSDSQEILGRQITDGVTAALGRRNGTATTTVADTGCSAEGGAAAARTFVAERATIVVGFLCVEAIEAALPILKEADIPTLDVGVRANRLTDDKERTGFLVYRLAPRSDAEASAVARYIAAGWADQPFGLVDDGSIAARGLTDKVRRLLADQGLQPQTIDNYRPAEEKQFGLARRLERTGVTRFFIAGDRPDIAVIARDAEELGLDLSILGSERLFDEASTDTPLPAGIIALGPKTSFPELEPKDDAGTSEDVEPGYLPPQGYFGTAYAAAEIAIEAVAESRQAQRPLGDVLSTRSFETSLGPVTFDDKGDGDLDLFRVYEWRGEEFVDETGG</sequence>
<dbReference type="PANTHER" id="PTHR47151">
    <property type="entry name" value="LEU/ILE/VAL-BINDING ABC TRANSPORTER SUBUNIT"/>
    <property type="match status" value="1"/>
</dbReference>
<feature type="chain" id="PRO_5027090989" evidence="3">
    <location>
        <begin position="20"/>
        <end position="367"/>
    </location>
</feature>
<organism evidence="5 6">
    <name type="scientific">Jiella pacifica</name>
    <dbReference type="NCBI Taxonomy" id="2696469"/>
    <lineage>
        <taxon>Bacteria</taxon>
        <taxon>Pseudomonadati</taxon>
        <taxon>Pseudomonadota</taxon>
        <taxon>Alphaproteobacteria</taxon>
        <taxon>Hyphomicrobiales</taxon>
        <taxon>Aurantimonadaceae</taxon>
        <taxon>Jiella</taxon>
    </lineage>
</organism>
<evidence type="ECO:0000256" key="1">
    <source>
        <dbReference type="ARBA" id="ARBA00010062"/>
    </source>
</evidence>
<proteinExistence type="inferred from homology"/>
<keyword evidence="6" id="KW-1185">Reference proteome</keyword>
<protein>
    <submittedName>
        <fullName evidence="5">ABC transporter substrate-binding protein</fullName>
    </submittedName>
</protein>
<keyword evidence="2 3" id="KW-0732">Signal</keyword>
<evidence type="ECO:0000259" key="4">
    <source>
        <dbReference type="Pfam" id="PF13458"/>
    </source>
</evidence>
<dbReference type="SUPFAM" id="SSF53822">
    <property type="entry name" value="Periplasmic binding protein-like I"/>
    <property type="match status" value="1"/>
</dbReference>
<dbReference type="Pfam" id="PF13458">
    <property type="entry name" value="Peripla_BP_6"/>
    <property type="match status" value="1"/>
</dbReference>
<dbReference type="Proteomes" id="UP000469011">
    <property type="component" value="Unassembled WGS sequence"/>
</dbReference>
<evidence type="ECO:0000313" key="5">
    <source>
        <dbReference type="EMBL" id="NDW03244.1"/>
    </source>
</evidence>
<evidence type="ECO:0000313" key="6">
    <source>
        <dbReference type="Proteomes" id="UP000469011"/>
    </source>
</evidence>
<dbReference type="InterPro" id="IPR028082">
    <property type="entry name" value="Peripla_BP_I"/>
</dbReference>
<dbReference type="PANTHER" id="PTHR47151:SF2">
    <property type="entry name" value="AMINO ACID BINDING PROTEIN"/>
    <property type="match status" value="1"/>
</dbReference>
<reference evidence="5 6" key="1">
    <citation type="submission" date="2020-01" db="EMBL/GenBank/DDBJ databases">
        <title>Jiella pacifica sp. nov.</title>
        <authorList>
            <person name="Xue Z."/>
            <person name="Zhu S."/>
            <person name="Chen J."/>
            <person name="Yang J."/>
        </authorList>
    </citation>
    <scope>NUCLEOTIDE SEQUENCE [LARGE SCALE GENOMIC DNA]</scope>
    <source>
        <strain evidence="5 6">40Bstr34</strain>
    </source>
</reference>
<dbReference type="EMBL" id="JAAAMG010000001">
    <property type="protein sequence ID" value="NDW03244.1"/>
    <property type="molecule type" value="Genomic_DNA"/>
</dbReference>
<dbReference type="Gene3D" id="3.40.50.2300">
    <property type="match status" value="2"/>
</dbReference>
<comment type="caution">
    <text evidence="5">The sequence shown here is derived from an EMBL/GenBank/DDBJ whole genome shotgun (WGS) entry which is preliminary data.</text>
</comment>
<accession>A0A6N9SW55</accession>
<evidence type="ECO:0000256" key="3">
    <source>
        <dbReference type="SAM" id="SignalP"/>
    </source>
</evidence>
<comment type="similarity">
    <text evidence="1">Belongs to the leucine-binding protein family.</text>
</comment>
<name>A0A6N9SW55_9HYPH</name>
<gene>
    <name evidence="5" type="ORF">GTK09_02285</name>
</gene>
<feature type="domain" description="Leucine-binding protein" evidence="4">
    <location>
        <begin position="30"/>
        <end position="343"/>
    </location>
</feature>
<feature type="signal peptide" evidence="3">
    <location>
        <begin position="1"/>
        <end position="19"/>
    </location>
</feature>
<evidence type="ECO:0000256" key="2">
    <source>
        <dbReference type="ARBA" id="ARBA00022729"/>
    </source>
</evidence>
<dbReference type="RefSeq" id="WP_163460836.1">
    <property type="nucleotide sequence ID" value="NZ_JAAAMG010000001.1"/>
</dbReference>
<dbReference type="AlphaFoldDB" id="A0A6N9SW55"/>